<feature type="transmembrane region" description="Helical" evidence="2">
    <location>
        <begin position="72"/>
        <end position="91"/>
    </location>
</feature>
<dbReference type="AlphaFoldDB" id="G3AZY8"/>
<dbReference type="Proteomes" id="UP000000707">
    <property type="component" value="Unassembled WGS sequence"/>
</dbReference>
<name>G3AZY8_CANTC</name>
<sequence length="203" mass="23105">MSVRLRSHWPLGRNIGLQMAGGAYQVSLFHSTSFLPDKRAALGQKILNKVPSFLKPYTINFINKPIANLTSFLILHELTAVGPLIGIWYLFHKYQISIPLDLPQWAISKGTRIIDDSMQSFNFDGFSLNEKFQLISEGAYAFVVVKMLMPVRVVLSFALTPVFTRFVIEPIQSVFSKKKKEPESPVVDKPTEVKPKRVEKRRL</sequence>
<dbReference type="eggNOG" id="ENOG502S09K">
    <property type="taxonomic scope" value="Eukaryota"/>
</dbReference>
<reference evidence="3 4" key="1">
    <citation type="journal article" date="2011" name="Proc. Natl. Acad. Sci. U.S.A.">
        <title>Comparative genomics of xylose-fermenting fungi for enhanced biofuel production.</title>
        <authorList>
            <person name="Wohlbach D.J."/>
            <person name="Kuo A."/>
            <person name="Sato T.K."/>
            <person name="Potts K.M."/>
            <person name="Salamov A.A."/>
            <person name="LaButti K.M."/>
            <person name="Sun H."/>
            <person name="Clum A."/>
            <person name="Pangilinan J.L."/>
            <person name="Lindquist E.A."/>
            <person name="Lucas S."/>
            <person name="Lapidus A."/>
            <person name="Jin M."/>
            <person name="Gunawan C."/>
            <person name="Balan V."/>
            <person name="Dale B.E."/>
            <person name="Jeffries T.W."/>
            <person name="Zinkel R."/>
            <person name="Barry K.W."/>
            <person name="Grigoriev I.V."/>
            <person name="Gasch A.P."/>
        </authorList>
    </citation>
    <scope>NUCLEOTIDE SEQUENCE [LARGE SCALE GENOMIC DNA]</scope>
    <source>
        <strain evidence="4">ATCC 10573 / BCRC 21748 / CBS 615 / JCM 9827 / NBRC 10315 / NRRL Y-1498 / VKM Y-70</strain>
    </source>
</reference>
<dbReference type="OrthoDB" id="5580261at2759"/>
<feature type="region of interest" description="Disordered" evidence="1">
    <location>
        <begin position="176"/>
        <end position="203"/>
    </location>
</feature>
<evidence type="ECO:0000313" key="4">
    <source>
        <dbReference type="Proteomes" id="UP000000707"/>
    </source>
</evidence>
<protein>
    <submittedName>
        <fullName evidence="3">Uncharacterized protein</fullName>
    </submittedName>
</protein>
<keyword evidence="2" id="KW-1133">Transmembrane helix</keyword>
<organism evidence="4">
    <name type="scientific">Candida tenuis (strain ATCC 10573 / BCRC 21748 / CBS 615 / JCM 9827 / NBRC 10315 / NRRL Y-1498 / VKM Y-70)</name>
    <name type="common">Yeast</name>
    <name type="synonym">Yamadazyma tenuis</name>
    <dbReference type="NCBI Taxonomy" id="590646"/>
    <lineage>
        <taxon>Eukaryota</taxon>
        <taxon>Fungi</taxon>
        <taxon>Dikarya</taxon>
        <taxon>Ascomycota</taxon>
        <taxon>Saccharomycotina</taxon>
        <taxon>Pichiomycetes</taxon>
        <taxon>Debaryomycetaceae</taxon>
        <taxon>Yamadazyma</taxon>
    </lineage>
</organism>
<dbReference type="GO" id="GO:0005739">
    <property type="term" value="C:mitochondrion"/>
    <property type="evidence" value="ECO:0007669"/>
    <property type="project" value="TreeGrafter"/>
</dbReference>
<evidence type="ECO:0000256" key="1">
    <source>
        <dbReference type="SAM" id="MobiDB-lite"/>
    </source>
</evidence>
<evidence type="ECO:0000256" key="2">
    <source>
        <dbReference type="SAM" id="Phobius"/>
    </source>
</evidence>
<dbReference type="HOGENOM" id="CLU_071379_2_0_1"/>
<evidence type="ECO:0000313" key="3">
    <source>
        <dbReference type="EMBL" id="EGV65485.1"/>
    </source>
</evidence>
<accession>G3AZY8</accession>
<dbReference type="PANTHER" id="PTHR28002">
    <property type="entry name" value="MIOREX COMPLEX COMPONENT 11"/>
    <property type="match status" value="1"/>
</dbReference>
<gene>
    <name evidence="3" type="ORF">CANTEDRAFT_113012</name>
</gene>
<keyword evidence="2" id="KW-0812">Transmembrane</keyword>
<proteinExistence type="predicted"/>
<keyword evidence="2" id="KW-0472">Membrane</keyword>
<keyword evidence="4" id="KW-1185">Reference proteome</keyword>
<dbReference type="InterPro" id="IPR018811">
    <property type="entry name" value="MRX11"/>
</dbReference>
<dbReference type="EMBL" id="GL996514">
    <property type="protein sequence ID" value="EGV65485.1"/>
    <property type="molecule type" value="Genomic_DNA"/>
</dbReference>
<dbReference type="PANTHER" id="PTHR28002:SF1">
    <property type="entry name" value="MIOREX COMPLEX COMPONENT 11"/>
    <property type="match status" value="1"/>
</dbReference>
<dbReference type="Pfam" id="PF10306">
    <property type="entry name" value="FLILHELTA"/>
    <property type="match status" value="1"/>
</dbReference>